<evidence type="ECO:0000256" key="4">
    <source>
        <dbReference type="ARBA" id="ARBA00022786"/>
    </source>
</evidence>
<evidence type="ECO:0000256" key="6">
    <source>
        <dbReference type="ARBA" id="ARBA00023306"/>
    </source>
</evidence>
<comment type="caution">
    <text evidence="9">The sequence shown here is derived from an EMBL/GenBank/DDBJ whole genome shotgun (WGS) entry which is preliminary data.</text>
</comment>
<dbReference type="Gene3D" id="1.25.40.10">
    <property type="entry name" value="Tetratricopeptide repeat domain"/>
    <property type="match status" value="2"/>
</dbReference>
<dbReference type="InterPro" id="IPR011990">
    <property type="entry name" value="TPR-like_helical_dom_sf"/>
</dbReference>
<dbReference type="PANTHER" id="PTHR12558">
    <property type="entry name" value="CELL DIVISION CYCLE 16,23,27"/>
    <property type="match status" value="1"/>
</dbReference>
<feature type="repeat" description="TPR" evidence="7">
    <location>
        <begin position="393"/>
        <end position="426"/>
    </location>
</feature>
<dbReference type="SMART" id="SM00028">
    <property type="entry name" value="TPR"/>
    <property type="match status" value="4"/>
</dbReference>
<dbReference type="GO" id="GO:0045842">
    <property type="term" value="P:positive regulation of mitotic metaphase/anaphase transition"/>
    <property type="evidence" value="ECO:0007669"/>
    <property type="project" value="TreeGrafter"/>
</dbReference>
<protein>
    <submittedName>
        <fullName evidence="9">9952_t:CDS:1</fullName>
    </submittedName>
</protein>
<dbReference type="Pfam" id="PF13181">
    <property type="entry name" value="TPR_8"/>
    <property type="match status" value="1"/>
</dbReference>
<keyword evidence="10" id="KW-1185">Reference proteome</keyword>
<keyword evidence="1" id="KW-0132">Cell division</keyword>
<gene>
    <name evidence="9" type="ORF">PBRASI_LOCUS3024</name>
</gene>
<proteinExistence type="predicted"/>
<feature type="repeat" description="TPR" evidence="7">
    <location>
        <begin position="325"/>
        <end position="358"/>
    </location>
</feature>
<keyword evidence="3" id="KW-0498">Mitosis</keyword>
<dbReference type="Proteomes" id="UP000789739">
    <property type="component" value="Unassembled WGS sequence"/>
</dbReference>
<dbReference type="Pfam" id="PF04049">
    <property type="entry name" value="ANAPC8"/>
    <property type="match status" value="1"/>
</dbReference>
<dbReference type="PROSITE" id="PS50005">
    <property type="entry name" value="TPR"/>
    <property type="match status" value="3"/>
</dbReference>
<sequence length="561" mass="64547">MDAIDNEQELESIKGFLRRSVHECSQRGLYFAAKWAAQTLASLPKITTTTTAATSSSSLPLSSSYPSHSNADEEEQDKYLLAKTYFDVKEFDRAAYVLNGCVGVKQRFLRVYAKYLAGEKRKEEDNHDIMSPLDDPKAVNKELLELLDELETWYNNGEMDGFLLYIYGVILRQRCAQSKATEVLLKSINAYPYNWSAWVELVGTFANQSAAKHISTHLPQSFMTKFFQLYCAVELHDNAKNFNQMTEEVPKVFENNNFVKTQKAIYAYHNQNYAEAEQEFDSLIESDPYRLDDMDIFSNVLYVMEKKAKLSYLAHMSSATDKYRSETMCIVGNYYSLKFEREKAISYFKRALQVNRNCLTAWTLMGHEYVELKNTHAAVVAYKRALEVNPRDYRAWFGLGQTYECLQMPFYAMYYYQRAVVLRPSDARMWGALAALYEKQSLQVEAIKCYQRVLGCTDNDIESSTAAIIKLARLYETLNRDKAANYFEMVLQQKAREVAAIDSDEAKHAHIFLAYYKSDKGDIAAATLHAQEMMEYGDAAKEEARKLMSELNTRQNALQFT</sequence>
<feature type="repeat" description="TPR" evidence="7">
    <location>
        <begin position="359"/>
        <end position="392"/>
    </location>
</feature>
<reference evidence="9" key="1">
    <citation type="submission" date="2021-06" db="EMBL/GenBank/DDBJ databases">
        <authorList>
            <person name="Kallberg Y."/>
            <person name="Tangrot J."/>
            <person name="Rosling A."/>
        </authorList>
    </citation>
    <scope>NUCLEOTIDE SEQUENCE</scope>
    <source>
        <strain evidence="9">BR232B</strain>
    </source>
</reference>
<dbReference type="OrthoDB" id="10262026at2759"/>
<feature type="domain" description="Cdc23" evidence="8">
    <location>
        <begin position="13"/>
        <end position="264"/>
    </location>
</feature>
<evidence type="ECO:0000256" key="1">
    <source>
        <dbReference type="ARBA" id="ARBA00022618"/>
    </source>
</evidence>
<dbReference type="GO" id="GO:0051301">
    <property type="term" value="P:cell division"/>
    <property type="evidence" value="ECO:0007669"/>
    <property type="project" value="UniProtKB-KW"/>
</dbReference>
<keyword evidence="6" id="KW-0131">Cell cycle</keyword>
<dbReference type="EMBL" id="CAJVPI010000259">
    <property type="protein sequence ID" value="CAG8509270.1"/>
    <property type="molecule type" value="Genomic_DNA"/>
</dbReference>
<dbReference type="InterPro" id="IPR019734">
    <property type="entry name" value="TPR_rpt"/>
</dbReference>
<dbReference type="AlphaFoldDB" id="A0A9N8ZW04"/>
<keyword evidence="4" id="KW-0833">Ubl conjugation pathway</keyword>
<organism evidence="9 10">
    <name type="scientific">Paraglomus brasilianum</name>
    <dbReference type="NCBI Taxonomy" id="144538"/>
    <lineage>
        <taxon>Eukaryota</taxon>
        <taxon>Fungi</taxon>
        <taxon>Fungi incertae sedis</taxon>
        <taxon>Mucoromycota</taxon>
        <taxon>Glomeromycotina</taxon>
        <taxon>Glomeromycetes</taxon>
        <taxon>Paraglomerales</taxon>
        <taxon>Paraglomeraceae</taxon>
        <taxon>Paraglomus</taxon>
    </lineage>
</organism>
<dbReference type="Pfam" id="PF13414">
    <property type="entry name" value="TPR_11"/>
    <property type="match status" value="1"/>
</dbReference>
<dbReference type="SUPFAM" id="SSF48452">
    <property type="entry name" value="TPR-like"/>
    <property type="match status" value="2"/>
</dbReference>
<dbReference type="PANTHER" id="PTHR12558:SF10">
    <property type="entry name" value="CELL DIVISION CYCLE PROTEIN 23 HOMOLOG"/>
    <property type="match status" value="1"/>
</dbReference>
<dbReference type="GO" id="GO:0016567">
    <property type="term" value="P:protein ubiquitination"/>
    <property type="evidence" value="ECO:0007669"/>
    <property type="project" value="TreeGrafter"/>
</dbReference>
<keyword evidence="2" id="KW-0677">Repeat</keyword>
<name>A0A9N8ZW04_9GLOM</name>
<evidence type="ECO:0000313" key="10">
    <source>
        <dbReference type="Proteomes" id="UP000789739"/>
    </source>
</evidence>
<evidence type="ECO:0000259" key="8">
    <source>
        <dbReference type="Pfam" id="PF04049"/>
    </source>
</evidence>
<dbReference type="InterPro" id="IPR007192">
    <property type="entry name" value="APC8"/>
</dbReference>
<accession>A0A9N8ZW04</accession>
<evidence type="ECO:0000256" key="3">
    <source>
        <dbReference type="ARBA" id="ARBA00022776"/>
    </source>
</evidence>
<dbReference type="GO" id="GO:0031145">
    <property type="term" value="P:anaphase-promoting complex-dependent catabolic process"/>
    <property type="evidence" value="ECO:0007669"/>
    <property type="project" value="TreeGrafter"/>
</dbReference>
<keyword evidence="5 7" id="KW-0802">TPR repeat</keyword>
<evidence type="ECO:0000256" key="2">
    <source>
        <dbReference type="ARBA" id="ARBA00022737"/>
    </source>
</evidence>
<evidence type="ECO:0000256" key="5">
    <source>
        <dbReference type="ARBA" id="ARBA00022803"/>
    </source>
</evidence>
<evidence type="ECO:0000313" key="9">
    <source>
        <dbReference type="EMBL" id="CAG8509270.1"/>
    </source>
</evidence>
<dbReference type="GO" id="GO:0005680">
    <property type="term" value="C:anaphase-promoting complex"/>
    <property type="evidence" value="ECO:0007669"/>
    <property type="project" value="InterPro"/>
</dbReference>
<evidence type="ECO:0000256" key="7">
    <source>
        <dbReference type="PROSITE-ProRule" id="PRU00339"/>
    </source>
</evidence>